<evidence type="ECO:0000313" key="3">
    <source>
        <dbReference type="Proteomes" id="UP001290861"/>
    </source>
</evidence>
<keyword evidence="3" id="KW-1185">Reference proteome</keyword>
<accession>A0ABU5MUU3</accession>
<keyword evidence="1" id="KW-0812">Transmembrane</keyword>
<keyword evidence="1" id="KW-1133">Transmembrane helix</keyword>
<comment type="caution">
    <text evidence="2">The sequence shown here is derived from an EMBL/GenBank/DDBJ whole genome shotgun (WGS) entry which is preliminary data.</text>
</comment>
<sequence length="202" mass="24047">MKGREAANNLFQKRYSIANPSDFVFNETMRIYKEPLLHFLLFGALLFGVYFLMNRSGPAEGLVITAETMKNLEARFVRDWNRTPDEEERQELVDDYIREELAVREGRELGLDRNDPVVRQRLRQKLELMVEEEADVQEPTDQELAAYLREHADLFCDENGKLPELGEIRNLVIFEWENQLRLKQLDQFYQELESRYHVQVEF</sequence>
<name>A0ABU5MUU3_9BACT</name>
<reference evidence="2 3" key="1">
    <citation type="journal article" date="2024" name="Appl. Environ. Microbiol.">
        <title>Pontiella agarivorans sp. nov., a novel marine anaerobic bacterium capable of degrading macroalgal polysaccharides and fixing nitrogen.</title>
        <authorList>
            <person name="Liu N."/>
            <person name="Kivenson V."/>
            <person name="Peng X."/>
            <person name="Cui Z."/>
            <person name="Lankiewicz T.S."/>
            <person name="Gosselin K.M."/>
            <person name="English C.J."/>
            <person name="Blair E.M."/>
            <person name="O'Malley M.A."/>
            <person name="Valentine D.L."/>
        </authorList>
    </citation>
    <scope>NUCLEOTIDE SEQUENCE [LARGE SCALE GENOMIC DNA]</scope>
    <source>
        <strain evidence="2 3">NLcol2</strain>
    </source>
</reference>
<organism evidence="2 3">
    <name type="scientific">Pontiella agarivorans</name>
    <dbReference type="NCBI Taxonomy" id="3038953"/>
    <lineage>
        <taxon>Bacteria</taxon>
        <taxon>Pseudomonadati</taxon>
        <taxon>Kiritimatiellota</taxon>
        <taxon>Kiritimatiellia</taxon>
        <taxon>Kiritimatiellales</taxon>
        <taxon>Pontiellaceae</taxon>
        <taxon>Pontiella</taxon>
    </lineage>
</organism>
<dbReference type="EMBL" id="JARVCO010000007">
    <property type="protein sequence ID" value="MDZ8117989.1"/>
    <property type="molecule type" value="Genomic_DNA"/>
</dbReference>
<dbReference type="Proteomes" id="UP001290861">
    <property type="component" value="Unassembled WGS sequence"/>
</dbReference>
<evidence type="ECO:0000256" key="1">
    <source>
        <dbReference type="SAM" id="Phobius"/>
    </source>
</evidence>
<protein>
    <submittedName>
        <fullName evidence="2">Uncharacterized protein</fullName>
    </submittedName>
</protein>
<keyword evidence="1" id="KW-0472">Membrane</keyword>
<gene>
    <name evidence="2" type="ORF">P9H32_05055</name>
</gene>
<evidence type="ECO:0000313" key="2">
    <source>
        <dbReference type="EMBL" id="MDZ8117989.1"/>
    </source>
</evidence>
<proteinExistence type="predicted"/>
<dbReference type="RefSeq" id="WP_322607789.1">
    <property type="nucleotide sequence ID" value="NZ_JARVCO010000007.1"/>
</dbReference>
<feature type="transmembrane region" description="Helical" evidence="1">
    <location>
        <begin position="36"/>
        <end position="53"/>
    </location>
</feature>